<dbReference type="EMBL" id="LHQQ01000060">
    <property type="protein sequence ID" value="KOS44468.1"/>
    <property type="molecule type" value="Genomic_DNA"/>
</dbReference>
<reference evidence="2 3" key="1">
    <citation type="submission" date="2015-08" db="EMBL/GenBank/DDBJ databases">
        <title>Genome sequencing of Penicillium nordicum.</title>
        <authorList>
            <person name="Nguyen H.D."/>
            <person name="Seifert K.A."/>
        </authorList>
    </citation>
    <scope>NUCLEOTIDE SEQUENCE [LARGE SCALE GENOMIC DNA]</scope>
    <source>
        <strain evidence="2 3">DAOMC 185683</strain>
    </source>
</reference>
<dbReference type="OrthoDB" id="4191831at2759"/>
<protein>
    <recommendedName>
        <fullName evidence="1">F-box domain-containing protein</fullName>
    </recommendedName>
</protein>
<dbReference type="InterPro" id="IPR001810">
    <property type="entry name" value="F-box_dom"/>
</dbReference>
<evidence type="ECO:0000259" key="1">
    <source>
        <dbReference type="PROSITE" id="PS50181"/>
    </source>
</evidence>
<keyword evidence="3" id="KW-1185">Reference proteome</keyword>
<dbReference type="Pfam" id="PF00646">
    <property type="entry name" value="F-box"/>
    <property type="match status" value="1"/>
</dbReference>
<dbReference type="PROSITE" id="PS50181">
    <property type="entry name" value="FBOX"/>
    <property type="match status" value="1"/>
</dbReference>
<dbReference type="SUPFAM" id="SSF81383">
    <property type="entry name" value="F-box domain"/>
    <property type="match status" value="1"/>
</dbReference>
<dbReference type="Gene3D" id="3.80.10.10">
    <property type="entry name" value="Ribonuclease Inhibitor"/>
    <property type="match status" value="1"/>
</dbReference>
<dbReference type="InterPro" id="IPR032675">
    <property type="entry name" value="LRR_dom_sf"/>
</dbReference>
<organism evidence="2 3">
    <name type="scientific">Penicillium nordicum</name>
    <dbReference type="NCBI Taxonomy" id="229535"/>
    <lineage>
        <taxon>Eukaryota</taxon>
        <taxon>Fungi</taxon>
        <taxon>Dikarya</taxon>
        <taxon>Ascomycota</taxon>
        <taxon>Pezizomycotina</taxon>
        <taxon>Eurotiomycetes</taxon>
        <taxon>Eurotiomycetidae</taxon>
        <taxon>Eurotiales</taxon>
        <taxon>Aspergillaceae</taxon>
        <taxon>Penicillium</taxon>
    </lineage>
</organism>
<dbReference type="AlphaFoldDB" id="A0A0M8P3P1"/>
<dbReference type="SUPFAM" id="SSF52047">
    <property type="entry name" value="RNI-like"/>
    <property type="match status" value="1"/>
</dbReference>
<sequence length="556" mass="64469">MDSIPMASLPCDCWLEILERLPQQDLNSLSQVSRDIRVSAELFLYRSIHWDWKNPPIHRILLLLRTISGRPKLASYIKHVSLVWWDVESQEGTEICIPKGEVDWGKMILQFRPTLRWARKVVRDAKFEARFDTKWMTRLFDGDAYVYATLLISQLHNLRTLRLDYSFMLEGGFPGEMLHHSLFGNAPPGILSRFSKLEMVDYGSNLPLKKPRDGDPIKIGRANSQLVPWFHLPSLKVLELWLHGLEGICIFPGQIPKRSLNLSNLRSLVIDKTRVSPKDIAALVSQVPYLESLHVGMVYGCRTTAEFLRDPQSLLQFLETSVQTIEHLSIGVELPQCCVETFRLRMKDEAGEPFHGILKRFPKLKTASLPLGFLIGWGTKPYELRDVLPLTLEALHIRPDLWGSSHPIVFEMETLQALEEFMVHKQRGSHPSLRTFSYQGKDKYDDQELDDMGFPDGFNYSYLIKRETMRLFCLKKRYNLLSRYGDCTPGFMLRSVTWVDDVVHQFPWPFVAVDELPASMPRYSRTTSYELVKLRYTLLKEAENKKKKKKKKKMKP</sequence>
<gene>
    <name evidence="2" type="ORF">ACN38_g4591</name>
</gene>
<dbReference type="InterPro" id="IPR036047">
    <property type="entry name" value="F-box-like_dom_sf"/>
</dbReference>
<comment type="caution">
    <text evidence="2">The sequence shown here is derived from an EMBL/GenBank/DDBJ whole genome shotgun (WGS) entry which is preliminary data.</text>
</comment>
<feature type="domain" description="F-box" evidence="1">
    <location>
        <begin position="3"/>
        <end position="48"/>
    </location>
</feature>
<evidence type="ECO:0000313" key="3">
    <source>
        <dbReference type="Proteomes" id="UP000037696"/>
    </source>
</evidence>
<proteinExistence type="predicted"/>
<dbReference type="Proteomes" id="UP000037696">
    <property type="component" value="Unassembled WGS sequence"/>
</dbReference>
<evidence type="ECO:0000313" key="2">
    <source>
        <dbReference type="EMBL" id="KOS44468.1"/>
    </source>
</evidence>
<accession>A0A0M8P3P1</accession>
<name>A0A0M8P3P1_9EURO</name>